<dbReference type="Pfam" id="PF25876">
    <property type="entry name" value="HH_MFP_RND"/>
    <property type="match status" value="1"/>
</dbReference>
<evidence type="ECO:0000259" key="5">
    <source>
        <dbReference type="Pfam" id="PF25954"/>
    </source>
</evidence>
<dbReference type="PROSITE" id="PS51257">
    <property type="entry name" value="PROKAR_LIPOPROTEIN"/>
    <property type="match status" value="1"/>
</dbReference>
<sequence length="373" mass="39780">MNRHAPNLRPLALLAALLAIAGCNSQADTRAAASGPQPRPVLAAQVESTSRHEAAYTGVVAARTESDLGFRVGGKVIERRVDPGARVAKGDTLLVLDIEDFDLALRAANNRVSAARAQLRQARDDESRYRRLSTTGAVSRQVFDQAATNLRVAEAELAAASSEASQVQNRRSYSTLKADGDGIITDVRAERGQVVAEGQIVARLAHDGAREAVIDLPETQRALAGNSALAYPFDAREQAVKATLRELSASADPVTRTYRARYILDGTAERFSIGSTITVRLQSEQAELLRVPIGALHNLGAGSGVWVIGEDDSVHFAPVKVARLGQEYALLEGGVSSGQRVVALGAHLLHEGDKVRLLPGQALALARQNDEVR</sequence>
<dbReference type="Gene3D" id="2.40.30.170">
    <property type="match status" value="1"/>
</dbReference>
<name>A0A6J4E9D9_9PSED</name>
<keyword evidence="9" id="KW-1185">Reference proteome</keyword>
<organism evidence="6 8">
    <name type="scientific">Pseudomonas tohonis</name>
    <dbReference type="NCBI Taxonomy" id="2725477"/>
    <lineage>
        <taxon>Bacteria</taxon>
        <taxon>Pseudomonadati</taxon>
        <taxon>Pseudomonadota</taxon>
        <taxon>Gammaproteobacteria</taxon>
        <taxon>Pseudomonadales</taxon>
        <taxon>Pseudomonadaceae</taxon>
        <taxon>Pseudomonas</taxon>
    </lineage>
</organism>
<feature type="domain" description="Multidrug resistance protein MdtA-like alpha-helical hairpin" evidence="4">
    <location>
        <begin position="108"/>
        <end position="161"/>
    </location>
</feature>
<dbReference type="GO" id="GO:0015562">
    <property type="term" value="F:efflux transmembrane transporter activity"/>
    <property type="evidence" value="ECO:0007669"/>
    <property type="project" value="TreeGrafter"/>
</dbReference>
<evidence type="ECO:0000313" key="6">
    <source>
        <dbReference type="EMBL" id="BCG25594.1"/>
    </source>
</evidence>
<dbReference type="EMBL" id="AP023189">
    <property type="protein sequence ID" value="BCG25594.1"/>
    <property type="molecule type" value="Genomic_DNA"/>
</dbReference>
<evidence type="ECO:0000313" key="8">
    <source>
        <dbReference type="Proteomes" id="UP000509383"/>
    </source>
</evidence>
<evidence type="ECO:0000313" key="9">
    <source>
        <dbReference type="Proteomes" id="UP001054892"/>
    </source>
</evidence>
<dbReference type="Pfam" id="PF25954">
    <property type="entry name" value="Beta-barrel_RND_2"/>
    <property type="match status" value="1"/>
</dbReference>
<feature type="signal peptide" evidence="3">
    <location>
        <begin position="1"/>
        <end position="27"/>
    </location>
</feature>
<dbReference type="AlphaFoldDB" id="A0A6J4E9D9"/>
<dbReference type="SUPFAM" id="SSF111369">
    <property type="entry name" value="HlyD-like secretion proteins"/>
    <property type="match status" value="1"/>
</dbReference>
<feature type="chain" id="PRO_5026851346" evidence="3">
    <location>
        <begin position="28"/>
        <end position="373"/>
    </location>
</feature>
<evidence type="ECO:0000259" key="4">
    <source>
        <dbReference type="Pfam" id="PF25876"/>
    </source>
</evidence>
<dbReference type="NCBIfam" id="TIGR01730">
    <property type="entry name" value="RND_mfp"/>
    <property type="match status" value="1"/>
</dbReference>
<accession>A0A6J4E9D9</accession>
<gene>
    <name evidence="6" type="primary">mexE_2</name>
    <name evidence="6" type="ORF">TUM18999_37850</name>
    <name evidence="7" type="ORF">TUM20286_41510</name>
</gene>
<keyword evidence="2" id="KW-0175">Coiled coil</keyword>
<dbReference type="InterPro" id="IPR058624">
    <property type="entry name" value="MdtA-like_HH"/>
</dbReference>
<dbReference type="RefSeq" id="WP_173178290.1">
    <property type="nucleotide sequence ID" value="NZ_AP023189.1"/>
</dbReference>
<dbReference type="InterPro" id="IPR006143">
    <property type="entry name" value="RND_pump_MFP"/>
</dbReference>
<dbReference type="PANTHER" id="PTHR30469">
    <property type="entry name" value="MULTIDRUG RESISTANCE PROTEIN MDTA"/>
    <property type="match status" value="1"/>
</dbReference>
<dbReference type="Proteomes" id="UP000509383">
    <property type="component" value="Chromosome"/>
</dbReference>
<dbReference type="Gene3D" id="2.40.420.20">
    <property type="match status" value="1"/>
</dbReference>
<dbReference type="Proteomes" id="UP001054892">
    <property type="component" value="Unassembled WGS sequence"/>
</dbReference>
<feature type="coiled-coil region" evidence="2">
    <location>
        <begin position="98"/>
        <end position="170"/>
    </location>
</feature>
<dbReference type="PANTHER" id="PTHR30469:SF18">
    <property type="entry name" value="RESISTANCE-NODULATION-CELL DIVISION (RND) EFFLUX MEMBRANE FUSION PROTEIN-RELATED"/>
    <property type="match status" value="1"/>
</dbReference>
<dbReference type="EMBL" id="BQKM01000011">
    <property type="protein sequence ID" value="GJN54399.1"/>
    <property type="molecule type" value="Genomic_DNA"/>
</dbReference>
<evidence type="ECO:0000313" key="7">
    <source>
        <dbReference type="EMBL" id="GJN54399.1"/>
    </source>
</evidence>
<dbReference type="KEGG" id="ptw:TUM18999_37850"/>
<comment type="similarity">
    <text evidence="1">Belongs to the membrane fusion protein (MFP) (TC 8.A.1) family.</text>
</comment>
<dbReference type="Gene3D" id="1.10.287.470">
    <property type="entry name" value="Helix hairpin bin"/>
    <property type="match status" value="1"/>
</dbReference>
<dbReference type="GO" id="GO:1990281">
    <property type="term" value="C:efflux pump complex"/>
    <property type="evidence" value="ECO:0007669"/>
    <property type="project" value="TreeGrafter"/>
</dbReference>
<feature type="domain" description="CusB-like beta-barrel" evidence="5">
    <location>
        <begin position="215"/>
        <end position="284"/>
    </location>
</feature>
<protein>
    <submittedName>
        <fullName evidence="6">Hemolysin secretion protein D</fullName>
    </submittedName>
</protein>
<reference evidence="6 8" key="1">
    <citation type="submission" date="2020-05" db="EMBL/GenBank/DDBJ databases">
        <title>Characterization of novel class B3 metallo-beta-lactamase from novel Pseudomonas species.</title>
        <authorList>
            <person name="Yamada K."/>
            <person name="Aoki K."/>
            <person name="Ishii Y."/>
        </authorList>
    </citation>
    <scope>NUCLEOTIDE SEQUENCE [LARGE SCALE GENOMIC DNA]</scope>
    <source>
        <strain evidence="6 8">TUM18999</strain>
        <strain evidence="7 9">TUM20286</strain>
    </source>
</reference>
<proteinExistence type="inferred from homology"/>
<evidence type="ECO:0000256" key="3">
    <source>
        <dbReference type="SAM" id="SignalP"/>
    </source>
</evidence>
<evidence type="ECO:0000256" key="1">
    <source>
        <dbReference type="ARBA" id="ARBA00009477"/>
    </source>
</evidence>
<dbReference type="Gene3D" id="2.40.50.100">
    <property type="match status" value="1"/>
</dbReference>
<dbReference type="InterPro" id="IPR058792">
    <property type="entry name" value="Beta-barrel_RND_2"/>
</dbReference>
<evidence type="ECO:0000256" key="2">
    <source>
        <dbReference type="SAM" id="Coils"/>
    </source>
</evidence>
<keyword evidence="3" id="KW-0732">Signal</keyword>